<feature type="region of interest" description="Disordered" evidence="1">
    <location>
        <begin position="66"/>
        <end position="111"/>
    </location>
</feature>
<comment type="caution">
    <text evidence="2">The sequence shown here is derived from an EMBL/GenBank/DDBJ whole genome shotgun (WGS) entry which is preliminary data.</text>
</comment>
<dbReference type="EMBL" id="JAAPAO010000895">
    <property type="protein sequence ID" value="KAF4652685.1"/>
    <property type="molecule type" value="Genomic_DNA"/>
</dbReference>
<reference evidence="2 3" key="1">
    <citation type="submission" date="2020-04" db="EMBL/GenBank/DDBJ databases">
        <title>Perkinsus chesapeaki whole genome sequence.</title>
        <authorList>
            <person name="Bogema D.R."/>
        </authorList>
    </citation>
    <scope>NUCLEOTIDE SEQUENCE [LARGE SCALE GENOMIC DNA]</scope>
    <source>
        <strain evidence="2">ATCC PRA-425</strain>
    </source>
</reference>
<dbReference type="Gene3D" id="3.90.70.10">
    <property type="entry name" value="Cysteine proteinases"/>
    <property type="match status" value="1"/>
</dbReference>
<accession>A0A7J6KZ91</accession>
<dbReference type="InterPro" id="IPR038765">
    <property type="entry name" value="Papain-like_cys_pep_sf"/>
</dbReference>
<dbReference type="PROSITE" id="PS00139">
    <property type="entry name" value="THIOL_PROTEASE_CYS"/>
    <property type="match status" value="1"/>
</dbReference>
<proteinExistence type="predicted"/>
<evidence type="ECO:0000313" key="3">
    <source>
        <dbReference type="Proteomes" id="UP000591131"/>
    </source>
</evidence>
<evidence type="ECO:0000313" key="2">
    <source>
        <dbReference type="EMBL" id="KAF4652685.1"/>
    </source>
</evidence>
<dbReference type="Proteomes" id="UP000591131">
    <property type="component" value="Unassembled WGS sequence"/>
</dbReference>
<feature type="non-terminal residue" evidence="2">
    <location>
        <position position="252"/>
    </location>
</feature>
<evidence type="ECO:0008006" key="4">
    <source>
        <dbReference type="Google" id="ProtNLM"/>
    </source>
</evidence>
<sequence>MAKDALLEVALTVDTIAYNRVTQERSSTEQNACLGNWACWGLELRAIRSNEARVVKIKAQSDQIWPQDSRRMAQGSDLQNADEGASVKHSLEPLIENPRSRSGSSKRHDSFLTRNSPTDFSWVIEAAVNPSVDQGRCESCYAIATLEDATESLILSTPYTAKEGECQRVTEYTEEQCLQVEDLDISQSIVIDDNRLDRLFTELLKDPIVVSVDATLKFRVVRCTWLTLVDFYCNGVPKHTVLLVGYGVEKNI</sequence>
<dbReference type="AlphaFoldDB" id="A0A7J6KZ91"/>
<dbReference type="SUPFAM" id="SSF54001">
    <property type="entry name" value="Cysteine proteinases"/>
    <property type="match status" value="1"/>
</dbReference>
<gene>
    <name evidence="2" type="ORF">FOL47_010904</name>
</gene>
<name>A0A7J6KZ91_PERCH</name>
<keyword evidence="3" id="KW-1185">Reference proteome</keyword>
<dbReference type="InterPro" id="IPR000169">
    <property type="entry name" value="Pept_cys_AS"/>
</dbReference>
<organism evidence="2 3">
    <name type="scientific">Perkinsus chesapeaki</name>
    <name type="common">Clam parasite</name>
    <name type="synonym">Perkinsus andrewsi</name>
    <dbReference type="NCBI Taxonomy" id="330153"/>
    <lineage>
        <taxon>Eukaryota</taxon>
        <taxon>Sar</taxon>
        <taxon>Alveolata</taxon>
        <taxon>Perkinsozoa</taxon>
        <taxon>Perkinsea</taxon>
        <taxon>Perkinsida</taxon>
        <taxon>Perkinsidae</taxon>
        <taxon>Perkinsus</taxon>
    </lineage>
</organism>
<protein>
    <recommendedName>
        <fullName evidence="4">Peptidase C1A papain C-terminal domain-containing protein</fullName>
    </recommendedName>
</protein>
<evidence type="ECO:0000256" key="1">
    <source>
        <dbReference type="SAM" id="MobiDB-lite"/>
    </source>
</evidence>